<evidence type="ECO:0000313" key="2">
    <source>
        <dbReference type="EMBL" id="AKD03465.1"/>
    </source>
</evidence>
<feature type="transmembrane region" description="Helical" evidence="1">
    <location>
        <begin position="61"/>
        <end position="80"/>
    </location>
</feature>
<protein>
    <submittedName>
        <fullName evidence="2">Uncharacterized protein</fullName>
    </submittedName>
</protein>
<dbReference type="KEGG" id="pko:PKOR_10445"/>
<evidence type="ECO:0000313" key="3">
    <source>
        <dbReference type="Proteomes" id="UP000033109"/>
    </source>
</evidence>
<organism evidence="2 3">
    <name type="scientific">Pontibacter korlensis</name>
    <dbReference type="NCBI Taxonomy" id="400092"/>
    <lineage>
        <taxon>Bacteria</taxon>
        <taxon>Pseudomonadati</taxon>
        <taxon>Bacteroidota</taxon>
        <taxon>Cytophagia</taxon>
        <taxon>Cytophagales</taxon>
        <taxon>Hymenobacteraceae</taxon>
        <taxon>Pontibacter</taxon>
    </lineage>
</organism>
<feature type="transmembrane region" description="Helical" evidence="1">
    <location>
        <begin position="26"/>
        <end position="49"/>
    </location>
</feature>
<gene>
    <name evidence="2" type="ORF">PKOR_10445</name>
</gene>
<accession>A0A0E3ZFE1</accession>
<proteinExistence type="predicted"/>
<evidence type="ECO:0000256" key="1">
    <source>
        <dbReference type="SAM" id="Phobius"/>
    </source>
</evidence>
<dbReference type="RefSeq" id="WP_046310614.1">
    <property type="nucleotide sequence ID" value="NZ_CBCSCY010000005.1"/>
</dbReference>
<name>A0A0E3ZFE1_9BACT</name>
<keyword evidence="1" id="KW-0472">Membrane</keyword>
<dbReference type="OrthoDB" id="9875303at2"/>
<dbReference type="PATRIC" id="fig|400092.3.peg.2286"/>
<dbReference type="EMBL" id="CP009621">
    <property type="protein sequence ID" value="AKD03465.1"/>
    <property type="molecule type" value="Genomic_DNA"/>
</dbReference>
<sequence length="185" mass="20934">MIKEKVRIESGEHSSLIVTLKREANYLILFLTGAWSLVWAGITLTILYGLATNPEKIDGELIIFTTLILLAGVFVIKYFLWHLNGKERIELNAQELTIQKLGTILTSKRKYESSQVDNFRVVTKQTSPLVFRMYGITGEQIQFGYYGNNKVFGQTLSKQEAENLVNVLNDNPPSSTRAKKNQGSF</sequence>
<reference evidence="2 3" key="1">
    <citation type="journal article" date="2015" name="Sci. Rep.">
        <title>Unraveling adaptation of Pontibacter korlensis to radiation and infertility in desert through complete genome and comparative transcriptomic analysis.</title>
        <authorList>
            <person name="Dai J."/>
            <person name="Dai W."/>
            <person name="Qiu C."/>
            <person name="Yang Z."/>
            <person name="Zhang Y."/>
            <person name="Zhou M."/>
            <person name="Zhang L."/>
            <person name="Fang C."/>
            <person name="Gao Q."/>
            <person name="Yang Q."/>
            <person name="Li X."/>
            <person name="Wang Z."/>
            <person name="Wang Z."/>
            <person name="Jia Z."/>
            <person name="Chen X."/>
        </authorList>
    </citation>
    <scope>NUCLEOTIDE SEQUENCE [LARGE SCALE GENOMIC DNA]</scope>
    <source>
        <strain evidence="2 3">X14-1T</strain>
    </source>
</reference>
<dbReference type="Proteomes" id="UP000033109">
    <property type="component" value="Chromosome"/>
</dbReference>
<keyword evidence="1" id="KW-0812">Transmembrane</keyword>
<keyword evidence="3" id="KW-1185">Reference proteome</keyword>
<dbReference type="HOGENOM" id="CLU_1460048_0_0_10"/>
<keyword evidence="1" id="KW-1133">Transmembrane helix</keyword>
<dbReference type="AlphaFoldDB" id="A0A0E3ZFE1"/>